<evidence type="ECO:0000313" key="2">
    <source>
        <dbReference type="EMBL" id="WOG95509.1"/>
    </source>
</evidence>
<dbReference type="Pfam" id="PF13963">
    <property type="entry name" value="Transpos_assoc"/>
    <property type="match status" value="1"/>
</dbReference>
<sequence>MSSNRSWMRRRLDGKGGISAEYVEGVNSFVEFVQPQKKKHLESLIKCPCKRCKNLAFMTEDALKWHLLQFGIIEVYVIRDLHGENSN</sequence>
<keyword evidence="3" id="KW-1185">Reference proteome</keyword>
<dbReference type="EMBL" id="CP093346">
    <property type="protein sequence ID" value="WOG95509.1"/>
    <property type="molecule type" value="Genomic_DNA"/>
</dbReference>
<evidence type="ECO:0000259" key="1">
    <source>
        <dbReference type="Pfam" id="PF13963"/>
    </source>
</evidence>
<dbReference type="InterPro" id="IPR029480">
    <property type="entry name" value="Transpos_assoc"/>
</dbReference>
<protein>
    <recommendedName>
        <fullName evidence="1">Transposase-associated domain-containing protein</fullName>
    </recommendedName>
</protein>
<name>A0AAF0WTH0_DAUCS</name>
<accession>A0AAF0WTH0</accession>
<reference evidence="2" key="1">
    <citation type="journal article" date="2016" name="Nat. Genet.">
        <title>A high-quality carrot genome assembly provides new insights into carotenoid accumulation and asterid genome evolution.</title>
        <authorList>
            <person name="Iorizzo M."/>
            <person name="Ellison S."/>
            <person name="Senalik D."/>
            <person name="Zeng P."/>
            <person name="Satapoomin P."/>
            <person name="Huang J."/>
            <person name="Bowman M."/>
            <person name="Iovene M."/>
            <person name="Sanseverino W."/>
            <person name="Cavagnaro P."/>
            <person name="Yildiz M."/>
            <person name="Macko-Podgorni A."/>
            <person name="Moranska E."/>
            <person name="Grzebelus E."/>
            <person name="Grzebelus D."/>
            <person name="Ashrafi H."/>
            <person name="Zheng Z."/>
            <person name="Cheng S."/>
            <person name="Spooner D."/>
            <person name="Van Deynze A."/>
            <person name="Simon P."/>
        </authorList>
    </citation>
    <scope>NUCLEOTIDE SEQUENCE</scope>
    <source>
        <tissue evidence="2">Leaf</tissue>
    </source>
</reference>
<dbReference type="AlphaFoldDB" id="A0AAF0WTH0"/>
<dbReference type="Proteomes" id="UP000077755">
    <property type="component" value="Chromosome 4"/>
</dbReference>
<gene>
    <name evidence="2" type="ORF">DCAR_0414831</name>
</gene>
<organism evidence="2 3">
    <name type="scientific">Daucus carota subsp. sativus</name>
    <name type="common">Carrot</name>
    <dbReference type="NCBI Taxonomy" id="79200"/>
    <lineage>
        <taxon>Eukaryota</taxon>
        <taxon>Viridiplantae</taxon>
        <taxon>Streptophyta</taxon>
        <taxon>Embryophyta</taxon>
        <taxon>Tracheophyta</taxon>
        <taxon>Spermatophyta</taxon>
        <taxon>Magnoliopsida</taxon>
        <taxon>eudicotyledons</taxon>
        <taxon>Gunneridae</taxon>
        <taxon>Pentapetalae</taxon>
        <taxon>asterids</taxon>
        <taxon>campanulids</taxon>
        <taxon>Apiales</taxon>
        <taxon>Apiaceae</taxon>
        <taxon>Apioideae</taxon>
        <taxon>Scandiceae</taxon>
        <taxon>Daucinae</taxon>
        <taxon>Daucus</taxon>
        <taxon>Daucus sect. Daucus</taxon>
    </lineage>
</organism>
<evidence type="ECO:0000313" key="3">
    <source>
        <dbReference type="Proteomes" id="UP000077755"/>
    </source>
</evidence>
<proteinExistence type="predicted"/>
<feature type="domain" description="Transposase-associated" evidence="1">
    <location>
        <begin position="5"/>
        <end position="84"/>
    </location>
</feature>
<reference evidence="2" key="2">
    <citation type="submission" date="2022-03" db="EMBL/GenBank/DDBJ databases">
        <title>Draft title - Genomic analysis of global carrot germplasm unveils the trajectory of domestication and the origin of high carotenoid orange carrot.</title>
        <authorList>
            <person name="Iorizzo M."/>
            <person name="Ellison S."/>
            <person name="Senalik D."/>
            <person name="Macko-Podgorni A."/>
            <person name="Grzebelus D."/>
            <person name="Bostan H."/>
            <person name="Rolling W."/>
            <person name="Curaba J."/>
            <person name="Simon P."/>
        </authorList>
    </citation>
    <scope>NUCLEOTIDE SEQUENCE</scope>
    <source>
        <tissue evidence="2">Leaf</tissue>
    </source>
</reference>